<dbReference type="Proteomes" id="UP001108240">
    <property type="component" value="Unplaced"/>
</dbReference>
<reference evidence="3" key="2">
    <citation type="submission" date="2025-09" db="UniProtKB">
        <authorList>
            <consortium name="Ensembl"/>
        </authorList>
    </citation>
    <scope>IDENTIFICATION</scope>
</reference>
<dbReference type="Pfam" id="PF01841">
    <property type="entry name" value="Transglut_core"/>
    <property type="match status" value="1"/>
</dbReference>
<evidence type="ECO:0000313" key="4">
    <source>
        <dbReference type="Proteomes" id="UP001108240"/>
    </source>
</evidence>
<dbReference type="GeneTree" id="ENSGT00940000165596"/>
<dbReference type="OMA" id="NERNCVE"/>
<keyword evidence="4" id="KW-1185">Reference proteome</keyword>
<organism evidence="3 4">
    <name type="scientific">Cyprinus carpio carpio</name>
    <dbReference type="NCBI Taxonomy" id="630221"/>
    <lineage>
        <taxon>Eukaryota</taxon>
        <taxon>Metazoa</taxon>
        <taxon>Chordata</taxon>
        <taxon>Craniata</taxon>
        <taxon>Vertebrata</taxon>
        <taxon>Euteleostomi</taxon>
        <taxon>Actinopterygii</taxon>
        <taxon>Neopterygii</taxon>
        <taxon>Teleostei</taxon>
        <taxon>Ostariophysi</taxon>
        <taxon>Cypriniformes</taxon>
        <taxon>Cyprinidae</taxon>
        <taxon>Cyprininae</taxon>
        <taxon>Cyprinus</taxon>
    </lineage>
</organism>
<dbReference type="PANTHER" id="PTHR46333:SF4">
    <property type="entry name" value="TRANSGLUTAMINASE-LIKE DOMAIN-CONTAINING PROTEIN"/>
    <property type="match status" value="1"/>
</dbReference>
<feature type="region of interest" description="Disordered" evidence="1">
    <location>
        <begin position="22"/>
        <end position="52"/>
    </location>
</feature>
<protein>
    <submittedName>
        <fullName evidence="3">Kyphoscoliosis peptidase</fullName>
    </submittedName>
</protein>
<sequence>MSVTAAKVQMFAFPLICTDEAQTDQQPITTENSNRGRQPEETVTDSNSDTHKQNFDLKVENGVVKYKLQNVSEIQQTSMKDENSTKICLTIKSHRGGSPSVEKNDPKPLTTVPIQENVVSHKAWLKNYEGKLCEEQRPSTKRQLSAESAAKSVNVRKRSTVKKSQEEIVKALSVASPGTQSGKPYLPAVSSSQRKPRKLLFSSTDIFNKVDTFSIQKGRELREQEVFDARKIARAVTEGGRNDVEKLRAIWIWLCHNIEYDLEGYLGLSQKICSSDEVIRTGKGVCSGYSGLCVEMCREVGIECVEVSGYSKGIGYQAGHSLAEKRSDHDWNAVFVGGQWWLLDACWGAGTVDMKRKTFVKRYDDFYFLTEPSEFINSHFPDDQIWQLLTTPISIEEFETRPLKTSAFYQFGLTLTQPKQYKTITDDGEAIVSVSSSRLMTFSYEMRQRDPQTGALKQEEVDSSCGLMSVTRQGMKLRLLLPEPGAYEVKLFARREGEPGVLRWICSLELECPSIQKRQALPNNPYLNWGLAAGASALGVKGCSIAGEEAIEVGEGGECKVILHTSRPLMMVCELTHHELDATAAKRCLASQITAEQLVCNVMCPYKGFYRLSIFVQDYDSGSGTFQNAGNYLLHYQNRELNPNALYPPDLGPWCGPGVRSQEAGLSHFSHTGAIVNAPQGRCNITFHCASPDLQIHATLCTELHEQAHFPLSRYVLLTFTDTSKVTVSVHAPRAGVYRLGIYGRKPPQQDYMSLCDFIIRSVCEKAGDPFPCVYSAWGRGCVLLEPRTGVLAPQSSVSFRVRVPGVQRVCVVGEKRTDLKLNKSRVWEGTGHFVLHCEHSLKKKERTGQKPMNCKYQGHKVTTRLKVSLASVCVQLKGTLPSILHISPWQ</sequence>
<dbReference type="Ensembl" id="ENSCCRT00000172443.1">
    <property type="protein sequence ID" value="ENSCCRP00000167989.1"/>
    <property type="gene ID" value="ENSCCRG00000015549.2"/>
</dbReference>
<evidence type="ECO:0000256" key="1">
    <source>
        <dbReference type="SAM" id="MobiDB-lite"/>
    </source>
</evidence>
<dbReference type="SMART" id="SM00460">
    <property type="entry name" value="TGc"/>
    <property type="match status" value="1"/>
</dbReference>
<dbReference type="InterPro" id="IPR056564">
    <property type="entry name" value="Ig-like_KY"/>
</dbReference>
<evidence type="ECO:0000313" key="3">
    <source>
        <dbReference type="Ensembl" id="ENSCCRP00000167989.1"/>
    </source>
</evidence>
<dbReference type="GO" id="GO:0005737">
    <property type="term" value="C:cytoplasm"/>
    <property type="evidence" value="ECO:0007669"/>
    <property type="project" value="TreeGrafter"/>
</dbReference>
<dbReference type="InterPro" id="IPR002931">
    <property type="entry name" value="Transglutaminase-like"/>
</dbReference>
<dbReference type="AlphaFoldDB" id="A0A9J8CDH6"/>
<evidence type="ECO:0000259" key="2">
    <source>
        <dbReference type="SMART" id="SM00460"/>
    </source>
</evidence>
<dbReference type="PANTHER" id="PTHR46333">
    <property type="entry name" value="CYTOKINESIS PROTEIN 3"/>
    <property type="match status" value="1"/>
</dbReference>
<dbReference type="InterPro" id="IPR038765">
    <property type="entry name" value="Papain-like_cys_pep_sf"/>
</dbReference>
<feature type="domain" description="Transglutaminase-like" evidence="2">
    <location>
        <begin position="278"/>
        <end position="347"/>
    </location>
</feature>
<dbReference type="SUPFAM" id="SSF54001">
    <property type="entry name" value="Cysteine proteinases"/>
    <property type="match status" value="1"/>
</dbReference>
<proteinExistence type="predicted"/>
<dbReference type="InterPro" id="IPR052557">
    <property type="entry name" value="CAP/Cytokinesis_protein"/>
</dbReference>
<dbReference type="Pfam" id="PF23265">
    <property type="entry name" value="Ig-like_KY"/>
    <property type="match status" value="3"/>
</dbReference>
<feature type="compositionally biased region" description="Polar residues" evidence="1">
    <location>
        <begin position="23"/>
        <end position="36"/>
    </location>
</feature>
<dbReference type="Gene3D" id="3.10.620.30">
    <property type="match status" value="1"/>
</dbReference>
<accession>A0A9J8CDH6</accession>
<reference evidence="3" key="1">
    <citation type="submission" date="2025-08" db="UniProtKB">
        <authorList>
            <consortium name="Ensembl"/>
        </authorList>
    </citation>
    <scope>IDENTIFICATION</scope>
</reference>
<name>A0A9J8CDH6_CYPCA</name>